<keyword evidence="2 6" id="KW-0489">Methyltransferase</keyword>
<dbReference type="Pfam" id="PF22435">
    <property type="entry name" value="MRM3-like_sub_bind"/>
    <property type="match status" value="1"/>
</dbReference>
<dbReference type="Gene3D" id="3.30.1330.30">
    <property type="match status" value="1"/>
</dbReference>
<dbReference type="PANTHER" id="PTHR43191">
    <property type="entry name" value="RRNA METHYLTRANSFERASE 3"/>
    <property type="match status" value="1"/>
</dbReference>
<feature type="domain" description="MRM3-like substrate binding" evidence="5">
    <location>
        <begin position="10"/>
        <end position="100"/>
    </location>
</feature>
<dbReference type="InterPro" id="IPR029064">
    <property type="entry name" value="Ribosomal_eL30-like_sf"/>
</dbReference>
<accession>A0ABQ4PV12</accession>
<dbReference type="InterPro" id="IPR029026">
    <property type="entry name" value="tRNA_m1G_MTases_N"/>
</dbReference>
<proteinExistence type="inferred from homology"/>
<dbReference type="GO" id="GO:0008168">
    <property type="term" value="F:methyltransferase activity"/>
    <property type="evidence" value="ECO:0007669"/>
    <property type="project" value="UniProtKB-KW"/>
</dbReference>
<organism evidence="6 7">
    <name type="scientific">Candidatus Phycosocius spiralis</name>
    <dbReference type="NCBI Taxonomy" id="2815099"/>
    <lineage>
        <taxon>Bacteria</taxon>
        <taxon>Pseudomonadati</taxon>
        <taxon>Pseudomonadota</taxon>
        <taxon>Alphaproteobacteria</taxon>
        <taxon>Caulobacterales</taxon>
        <taxon>Caulobacterales incertae sedis</taxon>
        <taxon>Candidatus Phycosocius</taxon>
    </lineage>
</organism>
<dbReference type="InterPro" id="IPR001537">
    <property type="entry name" value="SpoU_MeTrfase"/>
</dbReference>
<gene>
    <name evidence="6" type="ORF">PsB1_0965</name>
</gene>
<dbReference type="SUPFAM" id="SSF75217">
    <property type="entry name" value="alpha/beta knot"/>
    <property type="match status" value="1"/>
</dbReference>
<evidence type="ECO:0000256" key="1">
    <source>
        <dbReference type="ARBA" id="ARBA00007228"/>
    </source>
</evidence>
<dbReference type="CDD" id="cd18095">
    <property type="entry name" value="SpoU-like_rRNA-MTase"/>
    <property type="match status" value="1"/>
</dbReference>
<evidence type="ECO:0000256" key="3">
    <source>
        <dbReference type="ARBA" id="ARBA00022679"/>
    </source>
</evidence>
<dbReference type="Pfam" id="PF00588">
    <property type="entry name" value="SpoU_methylase"/>
    <property type="match status" value="1"/>
</dbReference>
<evidence type="ECO:0000259" key="5">
    <source>
        <dbReference type="Pfam" id="PF22435"/>
    </source>
</evidence>
<dbReference type="InterPro" id="IPR029028">
    <property type="entry name" value="Alpha/beta_knot_MTases"/>
</dbReference>
<comment type="caution">
    <text evidence="6">The sequence shown here is derived from an EMBL/GenBank/DDBJ whole genome shotgun (WGS) entry which is preliminary data.</text>
</comment>
<evidence type="ECO:0000313" key="7">
    <source>
        <dbReference type="Proteomes" id="UP001161064"/>
    </source>
</evidence>
<dbReference type="EMBL" id="BPFZ01000004">
    <property type="protein sequence ID" value="GIU66811.1"/>
    <property type="molecule type" value="Genomic_DNA"/>
</dbReference>
<dbReference type="PANTHER" id="PTHR43191:SF2">
    <property type="entry name" value="RRNA METHYLTRANSFERASE 3, MITOCHONDRIAL"/>
    <property type="match status" value="1"/>
</dbReference>
<keyword evidence="3" id="KW-0808">Transferase</keyword>
<dbReference type="SUPFAM" id="SSF55315">
    <property type="entry name" value="L30e-like"/>
    <property type="match status" value="1"/>
</dbReference>
<evidence type="ECO:0000259" key="4">
    <source>
        <dbReference type="Pfam" id="PF00588"/>
    </source>
</evidence>
<dbReference type="RefSeq" id="WP_284359445.1">
    <property type="nucleotide sequence ID" value="NZ_BPFZ01000004.1"/>
</dbReference>
<protein>
    <submittedName>
        <fullName evidence="6">RNA methyltransferase</fullName>
    </submittedName>
</protein>
<sequence>MIDDVSSTHNSLIKLAKSLDRKKTRSETGLFLAEGARHVGEGLDQGWQLEALLFSGAAETRLAVQALAQKALDVGARVARVTDRVLEAVAKRDNAQSVIGLFQQRLSSLSSLMDAPFIIALERIRDPGNLGTIMRTLDCIGGGGIVLLEESCDPFSVEAVRASMGSVFSTPISKSDFASFNMWRKDFGFKLVGTSLKGSQRHTDTDFGTKTVLLMGNEQSGLPDSWAQACDGLVRLPMSGRADSLNLAIATAVTAYEIWRQKDFFGARD</sequence>
<reference evidence="6" key="1">
    <citation type="submission" date="2021-05" db="EMBL/GenBank/DDBJ databases">
        <authorList>
            <person name="Tanabe Y."/>
        </authorList>
    </citation>
    <scope>NUCLEOTIDE SEQUENCE</scope>
    <source>
        <strain evidence="6">BOTRYCO-1</strain>
    </source>
</reference>
<reference evidence="6" key="2">
    <citation type="journal article" date="2023" name="ISME Commun">
        <title>Characterization of a bloom-associated alphaproteobacterial lineage, 'Candidatus Phycosocius': insights into freshwater algal-bacterial interactions.</title>
        <authorList>
            <person name="Tanabe Y."/>
            <person name="Yamaguchi H."/>
            <person name="Yoshida M."/>
            <person name="Kai A."/>
            <person name="Okazaki Y."/>
        </authorList>
    </citation>
    <scope>NUCLEOTIDE SEQUENCE</scope>
    <source>
        <strain evidence="6">BOTRYCO-1</strain>
    </source>
</reference>
<dbReference type="Proteomes" id="UP001161064">
    <property type="component" value="Unassembled WGS sequence"/>
</dbReference>
<dbReference type="InterPro" id="IPR051259">
    <property type="entry name" value="rRNA_Methyltransferase"/>
</dbReference>
<name>A0ABQ4PV12_9PROT</name>
<dbReference type="GO" id="GO:0032259">
    <property type="term" value="P:methylation"/>
    <property type="evidence" value="ECO:0007669"/>
    <property type="project" value="UniProtKB-KW"/>
</dbReference>
<dbReference type="InterPro" id="IPR053888">
    <property type="entry name" value="MRM3-like_sub_bind"/>
</dbReference>
<evidence type="ECO:0000256" key="2">
    <source>
        <dbReference type="ARBA" id="ARBA00022603"/>
    </source>
</evidence>
<comment type="similarity">
    <text evidence="1">Belongs to the class IV-like SAM-binding methyltransferase superfamily. RNA methyltransferase TrmH family.</text>
</comment>
<feature type="domain" description="tRNA/rRNA methyltransferase SpoU type" evidence="4">
    <location>
        <begin position="117"/>
        <end position="256"/>
    </location>
</feature>
<keyword evidence="7" id="KW-1185">Reference proteome</keyword>
<dbReference type="Gene3D" id="3.40.1280.10">
    <property type="match status" value="1"/>
</dbReference>
<evidence type="ECO:0000313" key="6">
    <source>
        <dbReference type="EMBL" id="GIU66811.1"/>
    </source>
</evidence>